<name>A0A9P3HEM1_9FUNG</name>
<evidence type="ECO:0000313" key="3">
    <source>
        <dbReference type="Proteomes" id="UP000827284"/>
    </source>
</evidence>
<reference evidence="2" key="2">
    <citation type="journal article" date="2022" name="Microbiol. Resour. Announc.">
        <title>Whole-Genome Sequence of Entomortierella parvispora E1425, a Mucoromycotan Fungus Associated with Burkholderiaceae-Related Endosymbiotic Bacteria.</title>
        <authorList>
            <person name="Herlambang A."/>
            <person name="Guo Y."/>
            <person name="Takashima Y."/>
            <person name="Narisawa K."/>
            <person name="Ohta H."/>
            <person name="Nishizawa T."/>
        </authorList>
    </citation>
    <scope>NUCLEOTIDE SEQUENCE</scope>
    <source>
        <strain evidence="2">E1425</strain>
    </source>
</reference>
<feature type="compositionally biased region" description="Low complexity" evidence="1">
    <location>
        <begin position="46"/>
        <end position="70"/>
    </location>
</feature>
<feature type="compositionally biased region" description="Basic and acidic residues" evidence="1">
    <location>
        <begin position="126"/>
        <end position="140"/>
    </location>
</feature>
<comment type="caution">
    <text evidence="2">The sequence shown here is derived from an EMBL/GenBank/DDBJ whole genome shotgun (WGS) entry which is preliminary data.</text>
</comment>
<feature type="region of interest" description="Disordered" evidence="1">
    <location>
        <begin position="46"/>
        <end position="162"/>
    </location>
</feature>
<dbReference type="OrthoDB" id="2383663at2759"/>
<dbReference type="AlphaFoldDB" id="A0A9P3HEM1"/>
<evidence type="ECO:0000256" key="1">
    <source>
        <dbReference type="SAM" id="MobiDB-lite"/>
    </source>
</evidence>
<sequence>MRLSSHWSCLDMATLMLSSRIQSHARLTATRLFPEIRATSATKALFSSKASTAATSGSDTGRPSSRPSSSEKNSDGAERKSARPARSSSHGPGSNKGKESNQNPPKHRHPTDPSPGNQGCGPGEEGQTKDTANKPNDRVRNTKGNKAPKPRPVQKNMPTNFRPLPATERIESLDKQAVQELFTKRAGAFSVANDVFSIKAAPMPFRKPPPPDIPLFVRKAMQEYDRAMAKYKEQLQEYERESASASPDQATPTPPELPRPMIQYKLANRRQYPQTIDSPHPPFRVSFMTSKKVVSKLATDRNMVRKKLVAAAEMVFRGDAAAVANTITSDSTTSPAASVPTLARPGYEYLIFPKKAAMWTTQEKLMVLMVRDLQNPKLYGERDTSKSKSKSTQTSPKNRPETSENVDADHADALAESKVEHDKRMISDPEIKFRWKYNRAPILEPFWKYALPNPLTRVQQSNAFLNRFCPEAQEALIPLRQEAGRLRKAAVLRESKLQRRRSKRFSKPSVSV</sequence>
<feature type="compositionally biased region" description="Basic and acidic residues" evidence="1">
    <location>
        <begin position="72"/>
        <end position="81"/>
    </location>
</feature>
<organism evidence="2 3">
    <name type="scientific">Entomortierella parvispora</name>
    <dbReference type="NCBI Taxonomy" id="205924"/>
    <lineage>
        <taxon>Eukaryota</taxon>
        <taxon>Fungi</taxon>
        <taxon>Fungi incertae sedis</taxon>
        <taxon>Mucoromycota</taxon>
        <taxon>Mortierellomycotina</taxon>
        <taxon>Mortierellomycetes</taxon>
        <taxon>Mortierellales</taxon>
        <taxon>Mortierellaceae</taxon>
        <taxon>Entomortierella</taxon>
    </lineage>
</organism>
<dbReference type="Proteomes" id="UP000827284">
    <property type="component" value="Unassembled WGS sequence"/>
</dbReference>
<proteinExistence type="predicted"/>
<dbReference type="EMBL" id="BQFW01000010">
    <property type="protein sequence ID" value="GJJ75155.1"/>
    <property type="molecule type" value="Genomic_DNA"/>
</dbReference>
<accession>A0A9P3HEM1</accession>
<evidence type="ECO:0000313" key="2">
    <source>
        <dbReference type="EMBL" id="GJJ75155.1"/>
    </source>
</evidence>
<reference evidence="2" key="1">
    <citation type="submission" date="2021-11" db="EMBL/GenBank/DDBJ databases">
        <authorList>
            <person name="Herlambang A."/>
            <person name="Guo Y."/>
            <person name="Takashima Y."/>
            <person name="Nishizawa T."/>
        </authorList>
    </citation>
    <scope>NUCLEOTIDE SEQUENCE</scope>
    <source>
        <strain evidence="2">E1425</strain>
    </source>
</reference>
<gene>
    <name evidence="2" type="ORF">EMPS_07513</name>
</gene>
<keyword evidence="3" id="KW-1185">Reference proteome</keyword>
<protein>
    <submittedName>
        <fullName evidence="2">Uncharacterized protein</fullName>
    </submittedName>
</protein>
<feature type="region of interest" description="Disordered" evidence="1">
    <location>
        <begin position="378"/>
        <end position="408"/>
    </location>
</feature>
<feature type="region of interest" description="Disordered" evidence="1">
    <location>
        <begin position="235"/>
        <end position="259"/>
    </location>
</feature>
<feature type="compositionally biased region" description="Basic and acidic residues" evidence="1">
    <location>
        <begin position="398"/>
        <end position="408"/>
    </location>
</feature>